<dbReference type="Gene3D" id="3.40.1260.10">
    <property type="entry name" value="DsrEFH-like"/>
    <property type="match status" value="1"/>
</dbReference>
<evidence type="ECO:0000256" key="1">
    <source>
        <dbReference type="SAM" id="SignalP"/>
    </source>
</evidence>
<proteinExistence type="predicted"/>
<name>A0A1I5BQ62_9FLAO</name>
<evidence type="ECO:0000313" key="2">
    <source>
        <dbReference type="EMBL" id="SFN76823.1"/>
    </source>
</evidence>
<evidence type="ECO:0000313" key="3">
    <source>
        <dbReference type="Proteomes" id="UP000199153"/>
    </source>
</evidence>
<dbReference type="InterPro" id="IPR027396">
    <property type="entry name" value="DsrEFH-like"/>
</dbReference>
<dbReference type="OrthoDB" id="1445762at2"/>
<evidence type="ECO:0008006" key="4">
    <source>
        <dbReference type="Google" id="ProtNLM"/>
    </source>
</evidence>
<feature type="signal peptide" evidence="1">
    <location>
        <begin position="1"/>
        <end position="22"/>
    </location>
</feature>
<keyword evidence="1" id="KW-0732">Signal</keyword>
<accession>A0A1I5BQ62</accession>
<reference evidence="2 3" key="1">
    <citation type="submission" date="2016-10" db="EMBL/GenBank/DDBJ databases">
        <authorList>
            <person name="de Groot N.N."/>
        </authorList>
    </citation>
    <scope>NUCLEOTIDE SEQUENCE [LARGE SCALE GENOMIC DNA]</scope>
    <source>
        <strain evidence="2 3">DSM 17794</strain>
    </source>
</reference>
<organism evidence="2 3">
    <name type="scientific">Salegentibacter flavus</name>
    <dbReference type="NCBI Taxonomy" id="287099"/>
    <lineage>
        <taxon>Bacteria</taxon>
        <taxon>Pseudomonadati</taxon>
        <taxon>Bacteroidota</taxon>
        <taxon>Flavobacteriia</taxon>
        <taxon>Flavobacteriales</taxon>
        <taxon>Flavobacteriaceae</taxon>
        <taxon>Salegentibacter</taxon>
    </lineage>
</organism>
<keyword evidence="3" id="KW-1185">Reference proteome</keyword>
<dbReference type="AlphaFoldDB" id="A0A1I5BQ62"/>
<dbReference type="STRING" id="287099.SAMN05660413_02491"/>
<gene>
    <name evidence="2" type="ORF">SAMN05660413_02491</name>
</gene>
<dbReference type="EMBL" id="FOVL01000016">
    <property type="protein sequence ID" value="SFN76823.1"/>
    <property type="molecule type" value="Genomic_DNA"/>
</dbReference>
<feature type="chain" id="PRO_5011647678" description="DsrE/DsrF-like family protein" evidence="1">
    <location>
        <begin position="23"/>
        <end position="141"/>
    </location>
</feature>
<dbReference type="Proteomes" id="UP000199153">
    <property type="component" value="Unassembled WGS sequence"/>
</dbReference>
<dbReference type="RefSeq" id="WP_093410226.1">
    <property type="nucleotide sequence ID" value="NZ_FOVL01000016.1"/>
</dbReference>
<dbReference type="SUPFAM" id="SSF75169">
    <property type="entry name" value="DsrEFH-like"/>
    <property type="match status" value="1"/>
</dbReference>
<protein>
    <recommendedName>
        <fullName evidence="4">DsrE/DsrF-like family protein</fullName>
    </recommendedName>
</protein>
<sequence>MKTILLSSFAMFLVLFSTQVSAQEQPNHDHNKDYVVLTKKVDQLKPILLTAEALAEEDGDHFGEFQIIVCGKDISQLTNKSKMAPYVEQANKLGVELVACGFSLNKFEVDRNEIPKDMTTVENGILHNLQLQKKGFYSLGL</sequence>